<name>A0ACB9GP04_9ASTR</name>
<sequence>MAEAASSRGKRVRSPSPYTPTTPIASPSSSTSTSSPIQYSPPSDKPPSPHHLLGSPIQNHCQRITMRIAGEYHLVDQLGQIWVPPREEEELDEPADEEEHKRRSQRTGHCNHQCMLQLHYPER</sequence>
<keyword evidence="2" id="KW-1185">Reference proteome</keyword>
<dbReference type="Proteomes" id="UP001056120">
    <property type="component" value="Linkage Group LG14"/>
</dbReference>
<evidence type="ECO:0000313" key="2">
    <source>
        <dbReference type="Proteomes" id="UP001056120"/>
    </source>
</evidence>
<reference evidence="2" key="1">
    <citation type="journal article" date="2022" name="Mol. Ecol. Resour.">
        <title>The genomes of chicory, endive, great burdock and yacon provide insights into Asteraceae palaeo-polyploidization history and plant inulin production.</title>
        <authorList>
            <person name="Fan W."/>
            <person name="Wang S."/>
            <person name="Wang H."/>
            <person name="Wang A."/>
            <person name="Jiang F."/>
            <person name="Liu H."/>
            <person name="Zhao H."/>
            <person name="Xu D."/>
            <person name="Zhang Y."/>
        </authorList>
    </citation>
    <scope>NUCLEOTIDE SEQUENCE [LARGE SCALE GENOMIC DNA]</scope>
    <source>
        <strain evidence="2">cv. Yunnan</strain>
    </source>
</reference>
<evidence type="ECO:0000313" key="1">
    <source>
        <dbReference type="EMBL" id="KAI3784825.1"/>
    </source>
</evidence>
<proteinExistence type="predicted"/>
<gene>
    <name evidence="1" type="ORF">L1987_43931</name>
</gene>
<accession>A0ACB9GP04</accession>
<protein>
    <submittedName>
        <fullName evidence="1">Uncharacterized protein</fullName>
    </submittedName>
</protein>
<dbReference type="EMBL" id="CM042031">
    <property type="protein sequence ID" value="KAI3784825.1"/>
    <property type="molecule type" value="Genomic_DNA"/>
</dbReference>
<comment type="caution">
    <text evidence="1">The sequence shown here is derived from an EMBL/GenBank/DDBJ whole genome shotgun (WGS) entry which is preliminary data.</text>
</comment>
<organism evidence="1 2">
    <name type="scientific">Smallanthus sonchifolius</name>
    <dbReference type="NCBI Taxonomy" id="185202"/>
    <lineage>
        <taxon>Eukaryota</taxon>
        <taxon>Viridiplantae</taxon>
        <taxon>Streptophyta</taxon>
        <taxon>Embryophyta</taxon>
        <taxon>Tracheophyta</taxon>
        <taxon>Spermatophyta</taxon>
        <taxon>Magnoliopsida</taxon>
        <taxon>eudicotyledons</taxon>
        <taxon>Gunneridae</taxon>
        <taxon>Pentapetalae</taxon>
        <taxon>asterids</taxon>
        <taxon>campanulids</taxon>
        <taxon>Asterales</taxon>
        <taxon>Asteraceae</taxon>
        <taxon>Asteroideae</taxon>
        <taxon>Heliantheae alliance</taxon>
        <taxon>Millerieae</taxon>
        <taxon>Smallanthus</taxon>
    </lineage>
</organism>
<reference evidence="1 2" key="2">
    <citation type="journal article" date="2022" name="Mol. Ecol. Resour.">
        <title>The genomes of chicory, endive, great burdock and yacon provide insights into Asteraceae paleo-polyploidization history and plant inulin production.</title>
        <authorList>
            <person name="Fan W."/>
            <person name="Wang S."/>
            <person name="Wang H."/>
            <person name="Wang A."/>
            <person name="Jiang F."/>
            <person name="Liu H."/>
            <person name="Zhao H."/>
            <person name="Xu D."/>
            <person name="Zhang Y."/>
        </authorList>
    </citation>
    <scope>NUCLEOTIDE SEQUENCE [LARGE SCALE GENOMIC DNA]</scope>
    <source>
        <strain evidence="2">cv. Yunnan</strain>
        <tissue evidence="1">Leaves</tissue>
    </source>
</reference>